<reference evidence="3 4" key="1">
    <citation type="submission" date="2011-06" db="EMBL/GenBank/DDBJ databases">
        <title>Genomic sequence of Methylobacter tundripaludum SV96.</title>
        <authorList>
            <consortium name="US DOE Joint Genome Institute"/>
            <person name="Lucas S."/>
            <person name="Han J."/>
            <person name="Lapidus A."/>
            <person name="Cheng J.-F."/>
            <person name="Goodwin L."/>
            <person name="Pitluck S."/>
            <person name="Held B."/>
            <person name="Detter J.C."/>
            <person name="Han C."/>
            <person name="Tapia R."/>
            <person name="Land M."/>
            <person name="Hauser L."/>
            <person name="Kyrpides N."/>
            <person name="Ivanova N."/>
            <person name="Ovchinnikova G."/>
            <person name="Pagani I."/>
            <person name="Klotz M.G."/>
            <person name="Dispirito A.A."/>
            <person name="Murrell J.C."/>
            <person name="Dunfield P."/>
            <person name="Kalyuzhnaya M.G."/>
            <person name="Svenning M."/>
            <person name="Trotsenko Y.A."/>
            <person name="Stein L.Y."/>
            <person name="Woyke T."/>
        </authorList>
    </citation>
    <scope>NUCLEOTIDE SEQUENCE [LARGE SCALE GENOMIC DNA]</scope>
    <source>
        <strain evidence="4">ATCC BAA-1195 / DSM 17260 / SV96</strain>
    </source>
</reference>
<proteinExistence type="predicted"/>
<protein>
    <recommendedName>
        <fullName evidence="2">DUF559 domain-containing protein</fullName>
    </recommendedName>
</protein>
<dbReference type="EMBL" id="JH109152">
    <property type="protein sequence ID" value="EGW23451.1"/>
    <property type="molecule type" value="Genomic_DNA"/>
</dbReference>
<dbReference type="Gene3D" id="3.40.960.10">
    <property type="entry name" value="VSR Endonuclease"/>
    <property type="match status" value="1"/>
</dbReference>
<evidence type="ECO:0000259" key="2">
    <source>
        <dbReference type="Pfam" id="PF04480"/>
    </source>
</evidence>
<keyword evidence="4" id="KW-1185">Reference proteome</keyword>
<dbReference type="OrthoDB" id="9798754at2"/>
<evidence type="ECO:0000313" key="4">
    <source>
        <dbReference type="Proteomes" id="UP000004664"/>
    </source>
</evidence>
<evidence type="ECO:0000313" key="3">
    <source>
        <dbReference type="EMBL" id="EGW23451.1"/>
    </source>
</evidence>
<dbReference type="InterPro" id="IPR007569">
    <property type="entry name" value="DUF559"/>
</dbReference>
<dbReference type="HOGENOM" id="CLU_107928_0_1_6"/>
<dbReference type="Proteomes" id="UP000004664">
    <property type="component" value="Unassembled WGS sequence"/>
</dbReference>
<feature type="region of interest" description="Disordered" evidence="1">
    <location>
        <begin position="1"/>
        <end position="25"/>
    </location>
</feature>
<dbReference type="Pfam" id="PF04480">
    <property type="entry name" value="DUF559"/>
    <property type="match status" value="1"/>
</dbReference>
<feature type="region of interest" description="Disordered" evidence="1">
    <location>
        <begin position="129"/>
        <end position="165"/>
    </location>
</feature>
<dbReference type="STRING" id="697282.Mettu_2303"/>
<dbReference type="AlphaFoldDB" id="G3IXP2"/>
<dbReference type="eggNOG" id="COG2852">
    <property type="taxonomic scope" value="Bacteria"/>
</dbReference>
<name>G3IXP2_METTV</name>
<dbReference type="RefSeq" id="WP_006891669.1">
    <property type="nucleotide sequence ID" value="NZ_JH109152.1"/>
</dbReference>
<dbReference type="CDD" id="cd01038">
    <property type="entry name" value="Endonuclease_DUF559"/>
    <property type="match status" value="1"/>
</dbReference>
<organism evidence="3 4">
    <name type="scientific">Methylobacter tundripaludum (strain ATCC BAA-1195 / DSM 17260 / SV96)</name>
    <dbReference type="NCBI Taxonomy" id="697282"/>
    <lineage>
        <taxon>Bacteria</taxon>
        <taxon>Pseudomonadati</taxon>
        <taxon>Pseudomonadota</taxon>
        <taxon>Gammaproteobacteria</taxon>
        <taxon>Methylococcales</taxon>
        <taxon>Methylococcaceae</taxon>
        <taxon>Methylobacter</taxon>
    </lineage>
</organism>
<sequence length="165" mass="18647">MNSRDKKSPSPSGRGVGERVSQLDHAKHLRANQTDAEQRLWYHLRAHRFMNLKFRRQALIGPFIVDFVCMEYKLIVEADGSQHGGDDDARRDAWLKKQGFTVLHFWNHDILQQTDVVLEAIRQGFIALSPSPPPPLPEGEGSKDASARTGFDVSSYTIANPNTHE</sequence>
<dbReference type="PANTHER" id="PTHR38590">
    <property type="entry name" value="BLL0828 PROTEIN"/>
    <property type="match status" value="1"/>
</dbReference>
<dbReference type="SUPFAM" id="SSF52980">
    <property type="entry name" value="Restriction endonuclease-like"/>
    <property type="match status" value="1"/>
</dbReference>
<feature type="domain" description="DUF559" evidence="2">
    <location>
        <begin position="23"/>
        <end position="123"/>
    </location>
</feature>
<gene>
    <name evidence="3" type="ORF">Mettu_2303</name>
</gene>
<accession>G3IXP2</accession>
<dbReference type="InterPro" id="IPR011335">
    <property type="entry name" value="Restrct_endonuc-II-like"/>
</dbReference>
<dbReference type="PANTHER" id="PTHR38590:SF1">
    <property type="entry name" value="BLL0828 PROTEIN"/>
    <property type="match status" value="1"/>
</dbReference>
<feature type="compositionally biased region" description="Polar residues" evidence="1">
    <location>
        <begin position="152"/>
        <end position="165"/>
    </location>
</feature>
<dbReference type="InterPro" id="IPR047216">
    <property type="entry name" value="Endonuclease_DUF559_bact"/>
</dbReference>
<evidence type="ECO:0000256" key="1">
    <source>
        <dbReference type="SAM" id="MobiDB-lite"/>
    </source>
</evidence>